<evidence type="ECO:0000313" key="1">
    <source>
        <dbReference type="EMBL" id="KAI0053658.1"/>
    </source>
</evidence>
<evidence type="ECO:0000313" key="2">
    <source>
        <dbReference type="Proteomes" id="UP000814033"/>
    </source>
</evidence>
<dbReference type="EMBL" id="MU275839">
    <property type="protein sequence ID" value="KAI0053658.1"/>
    <property type="molecule type" value="Genomic_DNA"/>
</dbReference>
<reference evidence="1" key="1">
    <citation type="submission" date="2021-02" db="EMBL/GenBank/DDBJ databases">
        <authorList>
            <consortium name="DOE Joint Genome Institute"/>
            <person name="Ahrendt S."/>
            <person name="Looney B.P."/>
            <person name="Miyauchi S."/>
            <person name="Morin E."/>
            <person name="Drula E."/>
            <person name="Courty P.E."/>
            <person name="Chicoki N."/>
            <person name="Fauchery L."/>
            <person name="Kohler A."/>
            <person name="Kuo A."/>
            <person name="Labutti K."/>
            <person name="Pangilinan J."/>
            <person name="Lipzen A."/>
            <person name="Riley R."/>
            <person name="Andreopoulos W."/>
            <person name="He G."/>
            <person name="Johnson J."/>
            <person name="Barry K.W."/>
            <person name="Grigoriev I.V."/>
            <person name="Nagy L."/>
            <person name="Hibbett D."/>
            <person name="Henrissat B."/>
            <person name="Matheny P.B."/>
            <person name="Labbe J."/>
            <person name="Martin F."/>
        </authorList>
    </citation>
    <scope>NUCLEOTIDE SEQUENCE</scope>
    <source>
        <strain evidence="1">FP105234-sp</strain>
    </source>
</reference>
<keyword evidence="2" id="KW-1185">Reference proteome</keyword>
<sequence length="153" mass="17104">MKTIFSTTSSGKSKGMHSDCGYNAFRIDNYPSQRVTPLWVAPKMAPSVPSEHAPQDYQNLKFTNTSSRRTRKVSPKASRPSKSKSKDYYAPQEPVTPPPPTHSYGIPAHAVVNHPYARPHPPRRPVPQSEGESYDMFLASYHRTVDGMTASWS</sequence>
<dbReference type="Proteomes" id="UP000814033">
    <property type="component" value="Unassembled WGS sequence"/>
</dbReference>
<protein>
    <submittedName>
        <fullName evidence="1">Uncharacterized protein</fullName>
    </submittedName>
</protein>
<proteinExistence type="predicted"/>
<accession>A0ACB8SBT8</accession>
<name>A0ACB8SBT8_9AGAM</name>
<reference evidence="1" key="2">
    <citation type="journal article" date="2022" name="New Phytol.">
        <title>Evolutionary transition to the ectomycorrhizal habit in the genomes of a hyperdiverse lineage of mushroom-forming fungi.</title>
        <authorList>
            <person name="Looney B."/>
            <person name="Miyauchi S."/>
            <person name="Morin E."/>
            <person name="Drula E."/>
            <person name="Courty P.E."/>
            <person name="Kohler A."/>
            <person name="Kuo A."/>
            <person name="LaButti K."/>
            <person name="Pangilinan J."/>
            <person name="Lipzen A."/>
            <person name="Riley R."/>
            <person name="Andreopoulos W."/>
            <person name="He G."/>
            <person name="Johnson J."/>
            <person name="Nolan M."/>
            <person name="Tritt A."/>
            <person name="Barry K.W."/>
            <person name="Grigoriev I.V."/>
            <person name="Nagy L.G."/>
            <person name="Hibbett D."/>
            <person name="Henrissat B."/>
            <person name="Matheny P.B."/>
            <person name="Labbe J."/>
            <person name="Martin F.M."/>
        </authorList>
    </citation>
    <scope>NUCLEOTIDE SEQUENCE</scope>
    <source>
        <strain evidence="1">FP105234-sp</strain>
    </source>
</reference>
<gene>
    <name evidence="1" type="ORF">FA95DRAFT_1600801</name>
</gene>
<organism evidence="1 2">
    <name type="scientific">Auriscalpium vulgare</name>
    <dbReference type="NCBI Taxonomy" id="40419"/>
    <lineage>
        <taxon>Eukaryota</taxon>
        <taxon>Fungi</taxon>
        <taxon>Dikarya</taxon>
        <taxon>Basidiomycota</taxon>
        <taxon>Agaricomycotina</taxon>
        <taxon>Agaricomycetes</taxon>
        <taxon>Russulales</taxon>
        <taxon>Auriscalpiaceae</taxon>
        <taxon>Auriscalpium</taxon>
    </lineage>
</organism>
<comment type="caution">
    <text evidence="1">The sequence shown here is derived from an EMBL/GenBank/DDBJ whole genome shotgun (WGS) entry which is preliminary data.</text>
</comment>